<reference evidence="2 3" key="1">
    <citation type="submission" date="2019-08" db="EMBL/GenBank/DDBJ databases">
        <authorList>
            <person name="Peeters C."/>
        </authorList>
    </citation>
    <scope>NUCLEOTIDE SEQUENCE [LARGE SCALE GENOMIC DNA]</scope>
    <source>
        <strain evidence="2 3">LMG 31011</strain>
    </source>
</reference>
<dbReference type="EMBL" id="CABPSN010000001">
    <property type="protein sequence ID" value="VVD71692.1"/>
    <property type="molecule type" value="Genomic_DNA"/>
</dbReference>
<accession>A0A5E4SA56</accession>
<evidence type="ECO:0000313" key="2">
    <source>
        <dbReference type="EMBL" id="VVD71692.1"/>
    </source>
</evidence>
<evidence type="ECO:0000313" key="3">
    <source>
        <dbReference type="Proteomes" id="UP000366819"/>
    </source>
</evidence>
<sequence>MRWDTNEHLMWSAEDRRRRAVWIRLCSLAGSALFLGISFYAISEAYGALEFHKPLSWGRFSPKTYRFEEGRTAYFYVAGLHALGGIISGGASIWYLLKGIFQRSWI</sequence>
<keyword evidence="1" id="KW-1133">Transmembrane helix</keyword>
<dbReference type="Proteomes" id="UP000366819">
    <property type="component" value="Unassembled WGS sequence"/>
</dbReference>
<keyword evidence="3" id="KW-1185">Reference proteome</keyword>
<feature type="transmembrane region" description="Helical" evidence="1">
    <location>
        <begin position="21"/>
        <end position="42"/>
    </location>
</feature>
<protein>
    <submittedName>
        <fullName evidence="2">Uncharacterized protein</fullName>
    </submittedName>
</protein>
<organism evidence="2 3">
    <name type="scientific">Pandoraea aquatica</name>
    <dbReference type="NCBI Taxonomy" id="2508290"/>
    <lineage>
        <taxon>Bacteria</taxon>
        <taxon>Pseudomonadati</taxon>
        <taxon>Pseudomonadota</taxon>
        <taxon>Betaproteobacteria</taxon>
        <taxon>Burkholderiales</taxon>
        <taxon>Burkholderiaceae</taxon>
        <taxon>Pandoraea</taxon>
    </lineage>
</organism>
<proteinExistence type="predicted"/>
<keyword evidence="1" id="KW-0812">Transmembrane</keyword>
<name>A0A5E4SA56_9BURK</name>
<keyword evidence="1" id="KW-0472">Membrane</keyword>
<feature type="transmembrane region" description="Helical" evidence="1">
    <location>
        <begin position="73"/>
        <end position="97"/>
    </location>
</feature>
<gene>
    <name evidence="2" type="ORF">PAQ31011_00643</name>
</gene>
<dbReference type="AlphaFoldDB" id="A0A5E4SA56"/>
<evidence type="ECO:0000256" key="1">
    <source>
        <dbReference type="SAM" id="Phobius"/>
    </source>
</evidence>